<dbReference type="InterPro" id="IPR009061">
    <property type="entry name" value="DNA-bd_dom_put_sf"/>
</dbReference>
<dbReference type="AlphaFoldDB" id="A0A2T0BQI1"/>
<dbReference type="RefSeq" id="WP_106008423.1">
    <property type="nucleotide sequence ID" value="NZ_JALCPJ010000051.1"/>
</dbReference>
<dbReference type="SUPFAM" id="SSF46955">
    <property type="entry name" value="Putative DNA-binding domain"/>
    <property type="match status" value="1"/>
</dbReference>
<dbReference type="PANTHER" id="PTHR30204">
    <property type="entry name" value="REDOX-CYCLING DRUG-SENSING TRANSCRIPTIONAL ACTIVATOR SOXR"/>
    <property type="match status" value="1"/>
</dbReference>
<gene>
    <name evidence="6" type="primary">adhR_1</name>
    <name evidence="6" type="ORF">CLLU_09370</name>
</gene>
<dbReference type="InterPro" id="IPR000551">
    <property type="entry name" value="MerR-type_HTH_dom"/>
</dbReference>
<dbReference type="InterPro" id="IPR047057">
    <property type="entry name" value="MerR_fam"/>
</dbReference>
<keyword evidence="1" id="KW-0678">Repressor</keyword>
<evidence type="ECO:0000259" key="5">
    <source>
        <dbReference type="PROSITE" id="PS50937"/>
    </source>
</evidence>
<evidence type="ECO:0000256" key="2">
    <source>
        <dbReference type="ARBA" id="ARBA00023015"/>
    </source>
</evidence>
<comment type="caution">
    <text evidence="6">The sequence shown here is derived from an EMBL/GenBank/DDBJ whole genome shotgun (WGS) entry which is preliminary data.</text>
</comment>
<dbReference type="SMART" id="SM00422">
    <property type="entry name" value="HTH_MERR"/>
    <property type="match status" value="1"/>
</dbReference>
<protein>
    <submittedName>
        <fullName evidence="6">HTH-type transcriptional regulator AdhR</fullName>
    </submittedName>
</protein>
<organism evidence="6 7">
    <name type="scientific">Clostridium luticellarii</name>
    <dbReference type="NCBI Taxonomy" id="1691940"/>
    <lineage>
        <taxon>Bacteria</taxon>
        <taxon>Bacillati</taxon>
        <taxon>Bacillota</taxon>
        <taxon>Clostridia</taxon>
        <taxon>Eubacteriales</taxon>
        <taxon>Clostridiaceae</taxon>
        <taxon>Clostridium</taxon>
    </lineage>
</organism>
<dbReference type="GO" id="GO:0003700">
    <property type="term" value="F:DNA-binding transcription factor activity"/>
    <property type="evidence" value="ECO:0007669"/>
    <property type="project" value="InterPro"/>
</dbReference>
<dbReference type="Pfam" id="PF13411">
    <property type="entry name" value="MerR_1"/>
    <property type="match status" value="1"/>
</dbReference>
<keyword evidence="3" id="KW-0238">DNA-binding</keyword>
<accession>A0A2T0BQI1</accession>
<dbReference type="GO" id="GO:0003677">
    <property type="term" value="F:DNA binding"/>
    <property type="evidence" value="ECO:0007669"/>
    <property type="project" value="UniProtKB-KW"/>
</dbReference>
<keyword evidence="2" id="KW-0805">Transcription regulation</keyword>
<proteinExistence type="predicted"/>
<dbReference type="OrthoDB" id="9811174at2"/>
<evidence type="ECO:0000256" key="3">
    <source>
        <dbReference type="ARBA" id="ARBA00023125"/>
    </source>
</evidence>
<keyword evidence="7" id="KW-1185">Reference proteome</keyword>
<evidence type="ECO:0000256" key="1">
    <source>
        <dbReference type="ARBA" id="ARBA00022491"/>
    </source>
</evidence>
<dbReference type="Gene3D" id="1.10.1660.10">
    <property type="match status" value="1"/>
</dbReference>
<dbReference type="CDD" id="cd01109">
    <property type="entry name" value="HTH_YyaN"/>
    <property type="match status" value="1"/>
</dbReference>
<keyword evidence="4" id="KW-0804">Transcription</keyword>
<reference evidence="6 7" key="1">
    <citation type="submission" date="2018-03" db="EMBL/GenBank/DDBJ databases">
        <title>Genome sequence of Clostridium luticellarii DSM 29923.</title>
        <authorList>
            <person name="Poehlein A."/>
            <person name="Daniel R."/>
        </authorList>
    </citation>
    <scope>NUCLEOTIDE SEQUENCE [LARGE SCALE GENOMIC DNA]</scope>
    <source>
        <strain evidence="6 7">DSM 29923</strain>
    </source>
</reference>
<evidence type="ECO:0000313" key="7">
    <source>
        <dbReference type="Proteomes" id="UP000237798"/>
    </source>
</evidence>
<name>A0A2T0BQI1_9CLOT</name>
<dbReference type="EMBL" id="PVXP01000008">
    <property type="protein sequence ID" value="PRR86105.1"/>
    <property type="molecule type" value="Genomic_DNA"/>
</dbReference>
<evidence type="ECO:0000256" key="4">
    <source>
        <dbReference type="ARBA" id="ARBA00023163"/>
    </source>
</evidence>
<dbReference type="Proteomes" id="UP000237798">
    <property type="component" value="Unassembled WGS sequence"/>
</dbReference>
<evidence type="ECO:0000313" key="6">
    <source>
        <dbReference type="EMBL" id="PRR86105.1"/>
    </source>
</evidence>
<dbReference type="PROSITE" id="PS50937">
    <property type="entry name" value="HTH_MERR_2"/>
    <property type="match status" value="1"/>
</dbReference>
<feature type="domain" description="HTH merR-type" evidence="5">
    <location>
        <begin position="1"/>
        <end position="71"/>
    </location>
</feature>
<dbReference type="PANTHER" id="PTHR30204:SF69">
    <property type="entry name" value="MERR-FAMILY TRANSCRIPTIONAL REGULATOR"/>
    <property type="match status" value="1"/>
</dbReference>
<sequence>MEYTISQAAKKMNLTTYTLRYYDREGLLPSIKRNKWGNRIFTQDDLEMLSVVCCLKNTGMSIKDIKQFTDWQNQGNYTLHARSDMLLRHKENVLKQIDSLKKNLILIDRKLSYYQNACSAYDSGLPVPHCCGYSEKNLD</sequence>